<dbReference type="RefSeq" id="WP_014974194.1">
    <property type="nucleotide sequence ID" value="NZ_CP042374.1"/>
</dbReference>
<organism evidence="1 2">
    <name type="scientific">Leuconostoc carnosum</name>
    <dbReference type="NCBI Taxonomy" id="1252"/>
    <lineage>
        <taxon>Bacteria</taxon>
        <taxon>Bacillati</taxon>
        <taxon>Bacillota</taxon>
        <taxon>Bacilli</taxon>
        <taxon>Lactobacillales</taxon>
        <taxon>Lactobacillaceae</taxon>
        <taxon>Leuconostoc</taxon>
    </lineage>
</organism>
<gene>
    <name evidence="1" type="ORF">FGL89_01395</name>
</gene>
<sequence>MGQARLDFLVFYRGNLASGFNYVYVKRHEGHAFWQKDDKSQQAKDILDTHFDFYNPHFNEQGEPFNWRYRDEWVDMTKVWDHFAEESLAFINTWMSEYRGPSHDDPSLNDEWGVRFKIPGQPEKIIWGLNAFPANLSDFIDFLYGFGK</sequence>
<name>A0AAE6M308_LEUCA</name>
<dbReference type="OMA" id="SLNDEWG"/>
<reference evidence="1 2" key="1">
    <citation type="submission" date="2019-06" db="EMBL/GenBank/DDBJ databases">
        <title>Genome analyses of bacteria isolated from kimchi.</title>
        <authorList>
            <person name="Lee S."/>
            <person name="Ahn S."/>
            <person name="Roh S."/>
        </authorList>
    </citation>
    <scope>NUCLEOTIDE SEQUENCE [LARGE SCALE GENOMIC DNA]</scope>
    <source>
        <strain evidence="1 2">CBA3620</strain>
    </source>
</reference>
<dbReference type="AlphaFoldDB" id="A0AAE6M308"/>
<evidence type="ECO:0000313" key="2">
    <source>
        <dbReference type="Proteomes" id="UP000321332"/>
    </source>
</evidence>
<dbReference type="GeneID" id="61186377"/>
<dbReference type="Proteomes" id="UP000321332">
    <property type="component" value="Chromosome"/>
</dbReference>
<protein>
    <submittedName>
        <fullName evidence="1">Uncharacterized protein</fullName>
    </submittedName>
</protein>
<proteinExistence type="predicted"/>
<dbReference type="EMBL" id="CP042374">
    <property type="protein sequence ID" value="QEA32884.1"/>
    <property type="molecule type" value="Genomic_DNA"/>
</dbReference>
<accession>A0AAE6M308</accession>
<evidence type="ECO:0000313" key="1">
    <source>
        <dbReference type="EMBL" id="QEA32884.1"/>
    </source>
</evidence>